<reference evidence="1 2" key="1">
    <citation type="submission" date="2020-04" db="EMBL/GenBank/DDBJ databases">
        <title>Perkinsus chesapeaki whole genome sequence.</title>
        <authorList>
            <person name="Bogema D.R."/>
        </authorList>
    </citation>
    <scope>NUCLEOTIDE SEQUENCE [LARGE SCALE GENOMIC DNA]</scope>
    <source>
        <strain evidence="1">ATCC PRA-425</strain>
    </source>
</reference>
<name>A0A7J6MQN4_PERCH</name>
<organism evidence="1 2">
    <name type="scientific">Perkinsus chesapeaki</name>
    <name type="common">Clam parasite</name>
    <name type="synonym">Perkinsus andrewsi</name>
    <dbReference type="NCBI Taxonomy" id="330153"/>
    <lineage>
        <taxon>Eukaryota</taxon>
        <taxon>Sar</taxon>
        <taxon>Alveolata</taxon>
        <taxon>Perkinsozoa</taxon>
        <taxon>Perkinsea</taxon>
        <taxon>Perkinsida</taxon>
        <taxon>Perkinsidae</taxon>
        <taxon>Perkinsus</taxon>
    </lineage>
</organism>
<dbReference type="InterPro" id="IPR029058">
    <property type="entry name" value="AB_hydrolase_fold"/>
</dbReference>
<protein>
    <submittedName>
        <fullName evidence="1">Uncharacterized protein</fullName>
    </submittedName>
</protein>
<dbReference type="Gene3D" id="3.40.50.1820">
    <property type="entry name" value="alpha/beta hydrolase"/>
    <property type="match status" value="1"/>
</dbReference>
<dbReference type="Proteomes" id="UP000591131">
    <property type="component" value="Unassembled WGS sequence"/>
</dbReference>
<evidence type="ECO:0000313" key="1">
    <source>
        <dbReference type="EMBL" id="KAF4673909.1"/>
    </source>
</evidence>
<dbReference type="AlphaFoldDB" id="A0A7J6MQN4"/>
<sequence>MPPLQNQMVVVAAAQTIRQMLKNLGKDVTSITYFTVELYHVSYSDAGATYENQLRAMPQNYTVHTVIDEPKQDYSSEKPQLTVRIAEKLTEQVSSGARLGPPRDKKLIEASIPGSEKFTFTQKVSDDLSLERKYYRHIPAGGDIKGIIIQYHGWGETCEEWEEYSKMTLFADKHDLILITACGSEYGFYSNYFIHVHGWNAGVCCIQRQDIDDIDYTRTILSRENNKNLPVYGYGYSNGGMMVEALLCHKVIDMAVSVNAVLALNPGLQGALKTCDNAFLEGSRQVAPRVASIHCLDDEIVPYNGSTPQTFLQTLASFFTVDLFPRTNRDIRRWANRVGCEKKKTHKTRINDWTRLKEWICPARERVVSIKRFNCSYQGGLAHQVVRTPDFDPAEWAVNFFMDAGDLRA</sequence>
<comment type="caution">
    <text evidence="1">The sequence shown here is derived from an EMBL/GenBank/DDBJ whole genome shotgun (WGS) entry which is preliminary data.</text>
</comment>
<dbReference type="SUPFAM" id="SSF53474">
    <property type="entry name" value="alpha/beta-Hydrolases"/>
    <property type="match status" value="1"/>
</dbReference>
<gene>
    <name evidence="1" type="ORF">FOL47_009940</name>
</gene>
<proteinExistence type="predicted"/>
<evidence type="ECO:0000313" key="2">
    <source>
        <dbReference type="Proteomes" id="UP000591131"/>
    </source>
</evidence>
<accession>A0A7J6MQN4</accession>
<dbReference type="EMBL" id="JAAPAO010000073">
    <property type="protein sequence ID" value="KAF4673909.1"/>
    <property type="molecule type" value="Genomic_DNA"/>
</dbReference>
<keyword evidence="2" id="KW-1185">Reference proteome</keyword>